<dbReference type="AlphaFoldDB" id="G2Y7K7"/>
<protein>
    <submittedName>
        <fullName evidence="1">Uncharacterized protein</fullName>
    </submittedName>
</protein>
<dbReference type="InParanoid" id="G2Y7K7"/>
<accession>G2Y7K7</accession>
<reference evidence="2" key="1">
    <citation type="journal article" date="2011" name="PLoS Genet.">
        <title>Genomic analysis of the necrotrophic fungal pathogens Sclerotinia sclerotiorum and Botrytis cinerea.</title>
        <authorList>
            <person name="Amselem J."/>
            <person name="Cuomo C.A."/>
            <person name="van Kan J.A."/>
            <person name="Viaud M."/>
            <person name="Benito E.P."/>
            <person name="Couloux A."/>
            <person name="Coutinho P.M."/>
            <person name="de Vries R.P."/>
            <person name="Dyer P.S."/>
            <person name="Fillinger S."/>
            <person name="Fournier E."/>
            <person name="Gout L."/>
            <person name="Hahn M."/>
            <person name="Kohn L."/>
            <person name="Lapalu N."/>
            <person name="Plummer K.M."/>
            <person name="Pradier J.M."/>
            <person name="Quevillon E."/>
            <person name="Sharon A."/>
            <person name="Simon A."/>
            <person name="ten Have A."/>
            <person name="Tudzynski B."/>
            <person name="Tudzynski P."/>
            <person name="Wincker P."/>
            <person name="Andrew M."/>
            <person name="Anthouard V."/>
            <person name="Beever R.E."/>
            <person name="Beffa R."/>
            <person name="Benoit I."/>
            <person name="Bouzid O."/>
            <person name="Brault B."/>
            <person name="Chen Z."/>
            <person name="Choquer M."/>
            <person name="Collemare J."/>
            <person name="Cotton P."/>
            <person name="Danchin E.G."/>
            <person name="Da Silva C."/>
            <person name="Gautier A."/>
            <person name="Giraud C."/>
            <person name="Giraud T."/>
            <person name="Gonzalez C."/>
            <person name="Grossetete S."/>
            <person name="Guldener U."/>
            <person name="Henrissat B."/>
            <person name="Howlett B.J."/>
            <person name="Kodira C."/>
            <person name="Kretschmer M."/>
            <person name="Lappartient A."/>
            <person name="Leroch M."/>
            <person name="Levis C."/>
            <person name="Mauceli E."/>
            <person name="Neuveglise C."/>
            <person name="Oeser B."/>
            <person name="Pearson M."/>
            <person name="Poulain J."/>
            <person name="Poussereau N."/>
            <person name="Quesneville H."/>
            <person name="Rascle C."/>
            <person name="Schumacher J."/>
            <person name="Segurens B."/>
            <person name="Sexton A."/>
            <person name="Silva E."/>
            <person name="Sirven C."/>
            <person name="Soanes D.M."/>
            <person name="Talbot N.J."/>
            <person name="Templeton M."/>
            <person name="Yandava C."/>
            <person name="Yarden O."/>
            <person name="Zeng Q."/>
            <person name="Rollins J.A."/>
            <person name="Lebrun M.H."/>
            <person name="Dickman M."/>
        </authorList>
    </citation>
    <scope>NUCLEOTIDE SEQUENCE [LARGE SCALE GENOMIC DNA]</scope>
    <source>
        <strain evidence="2">T4</strain>
    </source>
</reference>
<proteinExistence type="predicted"/>
<evidence type="ECO:0000313" key="2">
    <source>
        <dbReference type="Proteomes" id="UP000008177"/>
    </source>
</evidence>
<dbReference type="EMBL" id="FQ790293">
    <property type="protein sequence ID" value="CCD48609.1"/>
    <property type="molecule type" value="Genomic_DNA"/>
</dbReference>
<name>G2Y7K7_BOTF4</name>
<organism evidence="1 2">
    <name type="scientific">Botryotinia fuckeliana (strain T4)</name>
    <name type="common">Noble rot fungus</name>
    <name type="synonym">Botrytis cinerea</name>
    <dbReference type="NCBI Taxonomy" id="999810"/>
    <lineage>
        <taxon>Eukaryota</taxon>
        <taxon>Fungi</taxon>
        <taxon>Dikarya</taxon>
        <taxon>Ascomycota</taxon>
        <taxon>Pezizomycotina</taxon>
        <taxon>Leotiomycetes</taxon>
        <taxon>Helotiales</taxon>
        <taxon>Sclerotiniaceae</taxon>
        <taxon>Botrytis</taxon>
    </lineage>
</organism>
<dbReference type="HOGENOM" id="CLU_2605754_0_0_1"/>
<evidence type="ECO:0000313" key="1">
    <source>
        <dbReference type="EMBL" id="CCD48609.1"/>
    </source>
</evidence>
<dbReference type="Proteomes" id="UP000008177">
    <property type="component" value="Unplaced contigs"/>
</dbReference>
<gene>
    <name evidence="1" type="ORF">BofuT4_uP109930.1</name>
</gene>
<sequence>MPSKSIHPFAGFDAARCITSERFSVNVSRRFTRYDTIPLNVSDESFVSYLLEMQPTYDGEKYGSVNNNWYGMHTGNKQS</sequence>